<feature type="region of interest" description="Disordered" evidence="1">
    <location>
        <begin position="25"/>
        <end position="51"/>
    </location>
</feature>
<sequence>MAIGYHGPWPCPFLAASKPTSTGLLSAPIQQSPDIGPQRQQQHSWPNKSVFGSAQQQKPTHAFCWIASFFYLAFGTGSKSSSLNLHNSPPLPATIAFHRVLPKHRHIRDAQQVLDEMPEEIMSAIPSFTPSLALCTAEKYVKPMLKNSFYPPGQAAVIHPTETSFIKKRIFFSMGKKWRRWQGLRILGGRVGRIIGGVASTGVPNKDIG</sequence>
<dbReference type="Proteomes" id="UP001157418">
    <property type="component" value="Unassembled WGS sequence"/>
</dbReference>
<accession>A0AAU9NS47</accession>
<organism evidence="2 3">
    <name type="scientific">Lactuca virosa</name>
    <dbReference type="NCBI Taxonomy" id="75947"/>
    <lineage>
        <taxon>Eukaryota</taxon>
        <taxon>Viridiplantae</taxon>
        <taxon>Streptophyta</taxon>
        <taxon>Embryophyta</taxon>
        <taxon>Tracheophyta</taxon>
        <taxon>Spermatophyta</taxon>
        <taxon>Magnoliopsida</taxon>
        <taxon>eudicotyledons</taxon>
        <taxon>Gunneridae</taxon>
        <taxon>Pentapetalae</taxon>
        <taxon>asterids</taxon>
        <taxon>campanulids</taxon>
        <taxon>Asterales</taxon>
        <taxon>Asteraceae</taxon>
        <taxon>Cichorioideae</taxon>
        <taxon>Cichorieae</taxon>
        <taxon>Lactucinae</taxon>
        <taxon>Lactuca</taxon>
    </lineage>
</organism>
<comment type="caution">
    <text evidence="2">The sequence shown here is derived from an EMBL/GenBank/DDBJ whole genome shotgun (WGS) entry which is preliminary data.</text>
</comment>
<evidence type="ECO:0000256" key="1">
    <source>
        <dbReference type="SAM" id="MobiDB-lite"/>
    </source>
</evidence>
<name>A0AAU9NS47_9ASTR</name>
<dbReference type="EMBL" id="CAKMRJ010005412">
    <property type="protein sequence ID" value="CAH1440707.1"/>
    <property type="molecule type" value="Genomic_DNA"/>
</dbReference>
<keyword evidence="3" id="KW-1185">Reference proteome</keyword>
<evidence type="ECO:0000313" key="2">
    <source>
        <dbReference type="EMBL" id="CAH1440707.1"/>
    </source>
</evidence>
<evidence type="ECO:0000313" key="3">
    <source>
        <dbReference type="Proteomes" id="UP001157418"/>
    </source>
</evidence>
<proteinExistence type="predicted"/>
<reference evidence="2 3" key="1">
    <citation type="submission" date="2022-01" db="EMBL/GenBank/DDBJ databases">
        <authorList>
            <person name="Xiong W."/>
            <person name="Schranz E."/>
        </authorList>
    </citation>
    <scope>NUCLEOTIDE SEQUENCE [LARGE SCALE GENOMIC DNA]</scope>
</reference>
<protein>
    <submittedName>
        <fullName evidence="2">Uncharacterized protein</fullName>
    </submittedName>
</protein>
<gene>
    <name evidence="2" type="ORF">LVIROSA_LOCUS26826</name>
</gene>
<dbReference type="AlphaFoldDB" id="A0AAU9NS47"/>